<keyword evidence="2 3" id="KW-0378">Hydrolase</keyword>
<sequence>MPHASANLYCCTTMARLIHQEGFMKLRALAAVTTLTCAVLGVPVAHSQPRAKGPVVSTASGRVAGVQLAHSDLAVFKGIPFAAPPTGKLRWRAPQPVHAWKGIRPADHFSDSCMQQTPNEFLPWTPVFMTHRPVSEDCLYLNVWTPRVSASANLPVLVFIHGGAFTSGAGSISIYNGAHLAETGMVVVTLNYRVGVFGFFAYPQLTAESRHHSSGNYGLLDQIAALGWVRRNIRNFGGDPHRVTIWGQSAGAWSVEDLLLSPLPVGLFERAQADSGIGLANGFHSLSLRQAEANGEKFATRIGAHSLAELRAVPAAALLADVRPGDRFLPNVDGWVLPAASNQLTAQGTGSHVPVITGNEANDWMLGSPRVHTVQQYQALAHRLYGSEAAQFLQLYPAANAEQAAAMETLSSEDRDRVSMYLWARLRAQSPDVTQPIYTYYFDRAIPWPQHPEYGAFHSGELPYFFRNLNRMHRPWQPADFAVSRTVSAYLKNFVATGDPNGAGLPHWPAVQAKSAVTMQLGQTMGPMPLASAARLAFWKKYFASPDAAHAPLF</sequence>
<proteinExistence type="inferred from homology"/>
<comment type="similarity">
    <text evidence="1 3">Belongs to the type-B carboxylesterase/lipase family.</text>
</comment>
<evidence type="ECO:0000259" key="4">
    <source>
        <dbReference type="Pfam" id="PF00135"/>
    </source>
</evidence>
<evidence type="ECO:0000256" key="3">
    <source>
        <dbReference type="RuleBase" id="RU361235"/>
    </source>
</evidence>
<dbReference type="GO" id="GO:0016787">
    <property type="term" value="F:hydrolase activity"/>
    <property type="evidence" value="ECO:0007669"/>
    <property type="project" value="UniProtKB-KW"/>
</dbReference>
<dbReference type="InterPro" id="IPR019819">
    <property type="entry name" value="Carboxylesterase_B_CS"/>
</dbReference>
<dbReference type="AlphaFoldDB" id="A0A7V4XQN0"/>
<evidence type="ECO:0000256" key="1">
    <source>
        <dbReference type="ARBA" id="ARBA00005964"/>
    </source>
</evidence>
<dbReference type="PROSITE" id="PS00941">
    <property type="entry name" value="CARBOXYLESTERASE_B_2"/>
    <property type="match status" value="1"/>
</dbReference>
<dbReference type="SUPFAM" id="SSF53474">
    <property type="entry name" value="alpha/beta-Hydrolases"/>
    <property type="match status" value="1"/>
</dbReference>
<gene>
    <name evidence="5" type="ORF">ENW50_01325</name>
</gene>
<evidence type="ECO:0000256" key="2">
    <source>
        <dbReference type="ARBA" id="ARBA00022801"/>
    </source>
</evidence>
<dbReference type="EMBL" id="DTKL01000010">
    <property type="protein sequence ID" value="HGY93322.1"/>
    <property type="molecule type" value="Genomic_DNA"/>
</dbReference>
<reference evidence="5" key="1">
    <citation type="journal article" date="2020" name="mSystems">
        <title>Genome- and Community-Level Interaction Insights into Carbon Utilization and Element Cycling Functions of Hydrothermarchaeota in Hydrothermal Sediment.</title>
        <authorList>
            <person name="Zhou Z."/>
            <person name="Liu Y."/>
            <person name="Xu W."/>
            <person name="Pan J."/>
            <person name="Luo Z.H."/>
            <person name="Li M."/>
        </authorList>
    </citation>
    <scope>NUCLEOTIDE SEQUENCE [LARGE SCALE GENOMIC DNA]</scope>
    <source>
        <strain evidence="5">SpSt-855</strain>
    </source>
</reference>
<dbReference type="Pfam" id="PF00135">
    <property type="entry name" value="COesterase"/>
    <property type="match status" value="1"/>
</dbReference>
<comment type="caution">
    <text evidence="5">The sequence shown here is derived from an EMBL/GenBank/DDBJ whole genome shotgun (WGS) entry which is preliminary data.</text>
</comment>
<dbReference type="PROSITE" id="PS00122">
    <property type="entry name" value="CARBOXYLESTERASE_B_1"/>
    <property type="match status" value="1"/>
</dbReference>
<evidence type="ECO:0000313" key="5">
    <source>
        <dbReference type="EMBL" id="HGY93322.1"/>
    </source>
</evidence>
<accession>A0A7V4XQN0</accession>
<dbReference type="EC" id="3.1.1.-" evidence="3"/>
<dbReference type="PANTHER" id="PTHR11559">
    <property type="entry name" value="CARBOXYLESTERASE"/>
    <property type="match status" value="1"/>
</dbReference>
<dbReference type="InterPro" id="IPR019826">
    <property type="entry name" value="Carboxylesterase_B_AS"/>
</dbReference>
<name>A0A7V4XQN0_9BACT</name>
<protein>
    <recommendedName>
        <fullName evidence="3">Carboxylic ester hydrolase</fullName>
        <ecNumber evidence="3">3.1.1.-</ecNumber>
    </recommendedName>
</protein>
<feature type="domain" description="Carboxylesterase type B" evidence="4">
    <location>
        <begin position="53"/>
        <end position="526"/>
    </location>
</feature>
<dbReference type="InterPro" id="IPR002018">
    <property type="entry name" value="CarbesteraseB"/>
</dbReference>
<organism evidence="5">
    <name type="scientific">Acidobacterium capsulatum</name>
    <dbReference type="NCBI Taxonomy" id="33075"/>
    <lineage>
        <taxon>Bacteria</taxon>
        <taxon>Pseudomonadati</taxon>
        <taxon>Acidobacteriota</taxon>
        <taxon>Terriglobia</taxon>
        <taxon>Terriglobales</taxon>
        <taxon>Acidobacteriaceae</taxon>
        <taxon>Acidobacterium</taxon>
    </lineage>
</organism>
<dbReference type="Gene3D" id="3.40.50.1820">
    <property type="entry name" value="alpha/beta hydrolase"/>
    <property type="match status" value="1"/>
</dbReference>
<dbReference type="InterPro" id="IPR029058">
    <property type="entry name" value="AB_hydrolase_fold"/>
</dbReference>
<dbReference type="InterPro" id="IPR050309">
    <property type="entry name" value="Type-B_Carboxylest/Lipase"/>
</dbReference>